<dbReference type="EC" id="1.16.3.1" evidence="3"/>
<organism evidence="13 14">
    <name type="scientific">Fasciolopsis buskii</name>
    <dbReference type="NCBI Taxonomy" id="27845"/>
    <lineage>
        <taxon>Eukaryota</taxon>
        <taxon>Metazoa</taxon>
        <taxon>Spiralia</taxon>
        <taxon>Lophotrochozoa</taxon>
        <taxon>Platyhelminthes</taxon>
        <taxon>Trematoda</taxon>
        <taxon>Digenea</taxon>
        <taxon>Plagiorchiida</taxon>
        <taxon>Echinostomata</taxon>
        <taxon>Echinostomatoidea</taxon>
        <taxon>Fasciolidae</taxon>
        <taxon>Fasciolopsis</taxon>
    </lineage>
</organism>
<evidence type="ECO:0000256" key="11">
    <source>
        <dbReference type="ARBA" id="ARBA00023128"/>
    </source>
</evidence>
<comment type="similarity">
    <text evidence="2">Belongs to the frataxin family.</text>
</comment>
<dbReference type="GO" id="GO:0005739">
    <property type="term" value="C:mitochondrion"/>
    <property type="evidence" value="ECO:0007669"/>
    <property type="project" value="UniProtKB-SubCell"/>
</dbReference>
<evidence type="ECO:0000256" key="5">
    <source>
        <dbReference type="ARBA" id="ARBA00022448"/>
    </source>
</evidence>
<evidence type="ECO:0000313" key="14">
    <source>
        <dbReference type="Proteomes" id="UP000728185"/>
    </source>
</evidence>
<dbReference type="PRINTS" id="PR00904">
    <property type="entry name" value="FRATAXIN"/>
</dbReference>
<dbReference type="GO" id="GO:0004322">
    <property type="term" value="F:ferroxidase activity"/>
    <property type="evidence" value="ECO:0007669"/>
    <property type="project" value="UniProtKB-EC"/>
</dbReference>
<proteinExistence type="inferred from homology"/>
<dbReference type="InterPro" id="IPR036524">
    <property type="entry name" value="Frataxin/CyaY_sf"/>
</dbReference>
<evidence type="ECO:0000256" key="12">
    <source>
        <dbReference type="ARBA" id="ARBA00047990"/>
    </source>
</evidence>
<protein>
    <recommendedName>
        <fullName evidence="3">ferroxidase</fullName>
        <ecNumber evidence="3">1.16.3.1</ecNumber>
    </recommendedName>
</protein>
<evidence type="ECO:0000256" key="7">
    <source>
        <dbReference type="ARBA" id="ARBA00022946"/>
    </source>
</evidence>
<dbReference type="NCBIfam" id="TIGR03421">
    <property type="entry name" value="FeS_CyaY"/>
    <property type="match status" value="1"/>
</dbReference>
<keyword evidence="11" id="KW-0496">Mitochondrion</keyword>
<dbReference type="SUPFAM" id="SSF55387">
    <property type="entry name" value="Frataxin/Nqo15-like"/>
    <property type="match status" value="1"/>
</dbReference>
<sequence length="153" mass="17361">MIRLAASSFRLVSCAFPAVGSVRLSCRTPGNQNVTEELSEAQYERFSTETLDRFAEVFEMLGEQYDLGGMYDVLHDYGVLKVEFGSPIGTYIINRQTPNRQLWLSSPRSGPKRYDFLINKGEWIYKHDGTALHELLNKEVSDIVGHPVKFPAQ</sequence>
<reference evidence="13" key="1">
    <citation type="submission" date="2019-05" db="EMBL/GenBank/DDBJ databases">
        <title>Annotation for the trematode Fasciolopsis buski.</title>
        <authorList>
            <person name="Choi Y.-J."/>
        </authorList>
    </citation>
    <scope>NUCLEOTIDE SEQUENCE</scope>
    <source>
        <strain evidence="13">HT</strain>
        <tissue evidence="13">Whole worm</tissue>
    </source>
</reference>
<name>A0A8E0RNL5_9TREM</name>
<dbReference type="Gene3D" id="3.30.920.10">
    <property type="entry name" value="Frataxin/CyaY"/>
    <property type="match status" value="1"/>
</dbReference>
<keyword evidence="10" id="KW-0406">Ion transport</keyword>
<dbReference type="PROSITE" id="PS01344">
    <property type="entry name" value="FRATAXIN_1"/>
    <property type="match status" value="1"/>
</dbReference>
<dbReference type="GO" id="GO:0006879">
    <property type="term" value="P:intracellular iron ion homeostasis"/>
    <property type="evidence" value="ECO:0007669"/>
    <property type="project" value="UniProtKB-KW"/>
</dbReference>
<dbReference type="InterPro" id="IPR002908">
    <property type="entry name" value="Frataxin/CyaY"/>
</dbReference>
<evidence type="ECO:0000256" key="10">
    <source>
        <dbReference type="ARBA" id="ARBA00023065"/>
    </source>
</evidence>
<comment type="caution">
    <text evidence="13">The sequence shown here is derived from an EMBL/GenBank/DDBJ whole genome shotgun (WGS) entry which is preliminary data.</text>
</comment>
<dbReference type="AlphaFoldDB" id="A0A8E0RNL5"/>
<evidence type="ECO:0000256" key="3">
    <source>
        <dbReference type="ARBA" id="ARBA00013107"/>
    </source>
</evidence>
<keyword evidence="4" id="KW-0409">Iron storage</keyword>
<dbReference type="GO" id="GO:0008198">
    <property type="term" value="F:ferrous iron binding"/>
    <property type="evidence" value="ECO:0007669"/>
    <property type="project" value="TreeGrafter"/>
</dbReference>
<dbReference type="InterPro" id="IPR020895">
    <property type="entry name" value="Frataxin_CS"/>
</dbReference>
<comment type="subcellular location">
    <subcellularLocation>
        <location evidence="1">Mitochondrion</location>
    </subcellularLocation>
</comment>
<dbReference type="PANTHER" id="PTHR16821:SF2">
    <property type="entry name" value="FRATAXIN, MITOCHONDRIAL"/>
    <property type="match status" value="1"/>
</dbReference>
<accession>A0A8E0RNL5</accession>
<dbReference type="OrthoDB" id="1897642at2759"/>
<comment type="catalytic activity">
    <reaction evidence="12">
        <text>4 Fe(2+) + O2 + 4 H(+) = 4 Fe(3+) + 2 H2O</text>
        <dbReference type="Rhea" id="RHEA:11148"/>
        <dbReference type="ChEBI" id="CHEBI:15377"/>
        <dbReference type="ChEBI" id="CHEBI:15378"/>
        <dbReference type="ChEBI" id="CHEBI:15379"/>
        <dbReference type="ChEBI" id="CHEBI:29033"/>
        <dbReference type="ChEBI" id="CHEBI:29034"/>
        <dbReference type="EC" id="1.16.3.1"/>
    </reaction>
</comment>
<dbReference type="Proteomes" id="UP000728185">
    <property type="component" value="Unassembled WGS sequence"/>
</dbReference>
<dbReference type="Pfam" id="PF01491">
    <property type="entry name" value="Frataxin_Cyay"/>
    <property type="match status" value="1"/>
</dbReference>
<keyword evidence="14" id="KW-1185">Reference proteome</keyword>
<dbReference type="GO" id="GO:0034986">
    <property type="term" value="F:iron chaperone activity"/>
    <property type="evidence" value="ECO:0007669"/>
    <property type="project" value="TreeGrafter"/>
</dbReference>
<evidence type="ECO:0000256" key="8">
    <source>
        <dbReference type="ARBA" id="ARBA00023002"/>
    </source>
</evidence>
<dbReference type="PROSITE" id="PS50810">
    <property type="entry name" value="FRATAXIN_2"/>
    <property type="match status" value="1"/>
</dbReference>
<dbReference type="SMART" id="SM01219">
    <property type="entry name" value="Frataxin_Cyay"/>
    <property type="match status" value="1"/>
</dbReference>
<evidence type="ECO:0000256" key="1">
    <source>
        <dbReference type="ARBA" id="ARBA00004173"/>
    </source>
</evidence>
<dbReference type="PANTHER" id="PTHR16821">
    <property type="entry name" value="FRATAXIN"/>
    <property type="match status" value="1"/>
</dbReference>
<dbReference type="EMBL" id="LUCM01008157">
    <property type="protein sequence ID" value="KAA0188856.1"/>
    <property type="molecule type" value="Genomic_DNA"/>
</dbReference>
<keyword evidence="9" id="KW-0408">Iron</keyword>
<dbReference type="GO" id="GO:0008199">
    <property type="term" value="F:ferric iron binding"/>
    <property type="evidence" value="ECO:0007669"/>
    <property type="project" value="InterPro"/>
</dbReference>
<dbReference type="NCBIfam" id="TIGR03422">
    <property type="entry name" value="mito_frataxin"/>
    <property type="match status" value="1"/>
</dbReference>
<keyword evidence="7" id="KW-0809">Transit peptide</keyword>
<evidence type="ECO:0000256" key="2">
    <source>
        <dbReference type="ARBA" id="ARBA00008183"/>
    </source>
</evidence>
<keyword evidence="8" id="KW-0560">Oxidoreductase</keyword>
<dbReference type="GO" id="GO:0051537">
    <property type="term" value="F:2 iron, 2 sulfur cluster binding"/>
    <property type="evidence" value="ECO:0007669"/>
    <property type="project" value="TreeGrafter"/>
</dbReference>
<evidence type="ECO:0000256" key="6">
    <source>
        <dbReference type="ARBA" id="ARBA00022496"/>
    </source>
</evidence>
<evidence type="ECO:0000313" key="13">
    <source>
        <dbReference type="EMBL" id="KAA0188856.1"/>
    </source>
</evidence>
<dbReference type="GO" id="GO:0016226">
    <property type="term" value="P:iron-sulfur cluster assembly"/>
    <property type="evidence" value="ECO:0007669"/>
    <property type="project" value="InterPro"/>
</dbReference>
<dbReference type="InterPro" id="IPR017789">
    <property type="entry name" value="Frataxin"/>
</dbReference>
<evidence type="ECO:0000256" key="9">
    <source>
        <dbReference type="ARBA" id="ARBA00023004"/>
    </source>
</evidence>
<keyword evidence="5" id="KW-0813">Transport</keyword>
<keyword evidence="6" id="KW-0410">Iron transport</keyword>
<dbReference type="GO" id="GO:0006826">
    <property type="term" value="P:iron ion transport"/>
    <property type="evidence" value="ECO:0007669"/>
    <property type="project" value="UniProtKB-KW"/>
</dbReference>
<evidence type="ECO:0000256" key="4">
    <source>
        <dbReference type="ARBA" id="ARBA00022434"/>
    </source>
</evidence>
<gene>
    <name evidence="13" type="ORF">FBUS_09604</name>
</gene>